<feature type="region of interest" description="Disordered" evidence="1">
    <location>
        <begin position="1"/>
        <end position="51"/>
    </location>
</feature>
<feature type="compositionally biased region" description="Acidic residues" evidence="1">
    <location>
        <begin position="585"/>
        <end position="596"/>
    </location>
</feature>
<dbReference type="EMBL" id="ASHM01006143">
    <property type="protein sequence ID" value="PNY13535.1"/>
    <property type="molecule type" value="Genomic_DNA"/>
</dbReference>
<feature type="region of interest" description="Disordered" evidence="1">
    <location>
        <begin position="414"/>
        <end position="463"/>
    </location>
</feature>
<evidence type="ECO:0000313" key="4">
    <source>
        <dbReference type="Proteomes" id="UP000236291"/>
    </source>
</evidence>
<dbReference type="Pfam" id="PF14111">
    <property type="entry name" value="DUF4283"/>
    <property type="match status" value="1"/>
</dbReference>
<feature type="compositionally biased region" description="Gly residues" evidence="1">
    <location>
        <begin position="318"/>
        <end position="329"/>
    </location>
</feature>
<feature type="compositionally biased region" description="Basic and acidic residues" evidence="1">
    <location>
        <begin position="416"/>
        <end position="433"/>
    </location>
</feature>
<name>A0A2K3PE68_TRIPR</name>
<feature type="compositionally biased region" description="Basic and acidic residues" evidence="1">
    <location>
        <begin position="603"/>
        <end position="612"/>
    </location>
</feature>
<dbReference type="PANTHER" id="PTHR31286">
    <property type="entry name" value="GLYCINE-RICH CELL WALL STRUCTURAL PROTEIN 1.8-LIKE"/>
    <property type="match status" value="1"/>
</dbReference>
<feature type="region of interest" description="Disordered" evidence="1">
    <location>
        <begin position="542"/>
        <end position="612"/>
    </location>
</feature>
<dbReference type="InterPro" id="IPR025558">
    <property type="entry name" value="DUF4283"/>
</dbReference>
<evidence type="ECO:0000259" key="2">
    <source>
        <dbReference type="Pfam" id="PF14111"/>
    </source>
</evidence>
<comment type="caution">
    <text evidence="3">The sequence shown here is derived from an EMBL/GenBank/DDBJ whole genome shotgun (WGS) entry which is preliminary data.</text>
</comment>
<evidence type="ECO:0000256" key="1">
    <source>
        <dbReference type="SAM" id="MobiDB-lite"/>
    </source>
</evidence>
<reference evidence="3 4" key="2">
    <citation type="journal article" date="2017" name="Front. Plant Sci.">
        <title>Gene Classification and Mining of Molecular Markers Useful in Red Clover (Trifolium pratense) Breeding.</title>
        <authorList>
            <person name="Istvanek J."/>
            <person name="Dluhosova J."/>
            <person name="Dluhos P."/>
            <person name="Patkova L."/>
            <person name="Nedelnik J."/>
            <person name="Repkova J."/>
        </authorList>
    </citation>
    <scope>NUCLEOTIDE SEQUENCE [LARGE SCALE GENOMIC DNA]</scope>
    <source>
        <strain evidence="4">cv. Tatra</strain>
        <tissue evidence="3">Young leaves</tissue>
    </source>
</reference>
<proteinExistence type="predicted"/>
<accession>A0A2K3PE68</accession>
<gene>
    <name evidence="3" type="ORF">L195_g010191</name>
</gene>
<evidence type="ECO:0000313" key="3">
    <source>
        <dbReference type="EMBL" id="PNY13535.1"/>
    </source>
</evidence>
<feature type="compositionally biased region" description="Basic and acidic residues" evidence="1">
    <location>
        <begin position="450"/>
        <end position="463"/>
    </location>
</feature>
<reference evidence="3 4" key="1">
    <citation type="journal article" date="2014" name="Am. J. Bot.">
        <title>Genome assembly and annotation for red clover (Trifolium pratense; Fabaceae).</title>
        <authorList>
            <person name="Istvanek J."/>
            <person name="Jaros M."/>
            <person name="Krenek A."/>
            <person name="Repkova J."/>
        </authorList>
    </citation>
    <scope>NUCLEOTIDE SEQUENCE [LARGE SCALE GENOMIC DNA]</scope>
    <source>
        <strain evidence="4">cv. Tatra</strain>
        <tissue evidence="3">Young leaves</tissue>
    </source>
</reference>
<dbReference type="STRING" id="57577.A0A2K3PE68"/>
<feature type="region of interest" description="Disordered" evidence="1">
    <location>
        <begin position="313"/>
        <end position="377"/>
    </location>
</feature>
<sequence>MSNSLLGFAAEQHAPPRDEEDQRERSSKKIKGPNSASVVLEEGGEGLKEGSITHKTDARVSRSYKETVSGVLTGVDSSENEGRKAGTEGVMEEDGGILVEGHIEEQKVGEIDCPIFSFSVNEEQRIQQPWKQGVIVQLLGRKIGYKALENRLKQLWVRRGVIQIVDLSHDFYLVTFTSLEDQCRALTEGPWMIYDHYLVVRPWSSNFDPASTTVTKTAVWVRFSGLPIEYYDSRILHFIGNRIGKTVKVDKNTLLQERGKYARLCVEVDLSKPLLAMFELKGRHYKVEYEGLHLLCLSCGRFDHYLGGCSNKPKPVSDGGGVGSRVGGGGEKEGDTVEEPWTVVQKPRRPRKGKDLATVHQSGEGQHQPGTQAEPVNTGSRFALLSADATRDSEISEKNNAVTNEEVDNYIQTLSHNDRIEKQTEKPTNERKKGNNNSNKTQKINATRANFKEKKGNNHGKKSDKLAELMVSKELDTLIATHANPVNKNVNGGKGIDGSKQVNSTVPALENIRQDPVWMATIGDLTNANYHRDPGIHESKFFNGPMFGDKRPAPEDSLSTHPKNTGGRSAEVEVFVDAKDNGDSSIEEWDMEEEVEGANQDQMKNKDGSSLC</sequence>
<protein>
    <recommendedName>
        <fullName evidence="2">DUF4283 domain-containing protein</fullName>
    </recommendedName>
</protein>
<dbReference type="AlphaFoldDB" id="A0A2K3PE68"/>
<feature type="domain" description="DUF4283" evidence="2">
    <location>
        <begin position="128"/>
        <end position="210"/>
    </location>
</feature>
<organism evidence="3 4">
    <name type="scientific">Trifolium pratense</name>
    <name type="common">Red clover</name>
    <dbReference type="NCBI Taxonomy" id="57577"/>
    <lineage>
        <taxon>Eukaryota</taxon>
        <taxon>Viridiplantae</taxon>
        <taxon>Streptophyta</taxon>
        <taxon>Embryophyta</taxon>
        <taxon>Tracheophyta</taxon>
        <taxon>Spermatophyta</taxon>
        <taxon>Magnoliopsida</taxon>
        <taxon>eudicotyledons</taxon>
        <taxon>Gunneridae</taxon>
        <taxon>Pentapetalae</taxon>
        <taxon>rosids</taxon>
        <taxon>fabids</taxon>
        <taxon>Fabales</taxon>
        <taxon>Fabaceae</taxon>
        <taxon>Papilionoideae</taxon>
        <taxon>50 kb inversion clade</taxon>
        <taxon>NPAAA clade</taxon>
        <taxon>Hologalegina</taxon>
        <taxon>IRL clade</taxon>
        <taxon>Trifolieae</taxon>
        <taxon>Trifolium</taxon>
    </lineage>
</organism>
<feature type="compositionally biased region" description="Polar residues" evidence="1">
    <location>
        <begin position="359"/>
        <end position="377"/>
    </location>
</feature>
<dbReference type="PANTHER" id="PTHR31286:SF99">
    <property type="entry name" value="DUF4283 DOMAIN-CONTAINING PROTEIN"/>
    <property type="match status" value="1"/>
</dbReference>
<dbReference type="Proteomes" id="UP000236291">
    <property type="component" value="Unassembled WGS sequence"/>
</dbReference>
<feature type="compositionally biased region" description="Basic and acidic residues" evidence="1">
    <location>
        <begin position="14"/>
        <end position="27"/>
    </location>
</feature>
<feature type="compositionally biased region" description="Polar residues" evidence="1">
    <location>
        <begin position="557"/>
        <end position="567"/>
    </location>
</feature>
<feature type="compositionally biased region" description="Polar residues" evidence="1">
    <location>
        <begin position="435"/>
        <end position="448"/>
    </location>
</feature>
<dbReference type="InterPro" id="IPR040256">
    <property type="entry name" value="At4g02000-like"/>
</dbReference>